<evidence type="ECO:0000313" key="2">
    <source>
        <dbReference type="EMBL" id="ABC31413.1"/>
    </source>
</evidence>
<feature type="transmembrane region" description="Helical" evidence="1">
    <location>
        <begin position="111"/>
        <end position="134"/>
    </location>
</feature>
<organism evidence="2 3">
    <name type="scientific">Hahella chejuensis (strain KCTC 2396)</name>
    <dbReference type="NCBI Taxonomy" id="349521"/>
    <lineage>
        <taxon>Bacteria</taxon>
        <taxon>Pseudomonadati</taxon>
        <taxon>Pseudomonadota</taxon>
        <taxon>Gammaproteobacteria</taxon>
        <taxon>Oceanospirillales</taxon>
        <taxon>Hahellaceae</taxon>
        <taxon>Hahella</taxon>
    </lineage>
</organism>
<protein>
    <submittedName>
        <fullName evidence="2">Uncharacterized protein</fullName>
    </submittedName>
</protein>
<reference evidence="2 3" key="1">
    <citation type="journal article" date="2005" name="Nucleic Acids Res.">
        <title>Genomic blueprint of Hahella chejuensis, a marine microbe producing an algicidal agent.</title>
        <authorList>
            <person name="Jeong H."/>
            <person name="Yim J.H."/>
            <person name="Lee C."/>
            <person name="Choi S.-H."/>
            <person name="Park Y.K."/>
            <person name="Yoon S.H."/>
            <person name="Hur C.-G."/>
            <person name="Kang H.-Y."/>
            <person name="Kim D."/>
            <person name="Lee H.H."/>
            <person name="Park K.H."/>
            <person name="Park S.-H."/>
            <person name="Park H.-S."/>
            <person name="Lee H.K."/>
            <person name="Oh T.K."/>
            <person name="Kim J.F."/>
        </authorList>
    </citation>
    <scope>NUCLEOTIDE SEQUENCE [LARGE SCALE GENOMIC DNA]</scope>
    <source>
        <strain evidence="2 3">KCTC 2396</strain>
    </source>
</reference>
<feature type="transmembrane region" description="Helical" evidence="1">
    <location>
        <begin position="140"/>
        <end position="159"/>
    </location>
</feature>
<keyword evidence="1" id="KW-1133">Transmembrane helix</keyword>
<dbReference type="EMBL" id="CP000155">
    <property type="protein sequence ID" value="ABC31413.1"/>
    <property type="molecule type" value="Genomic_DNA"/>
</dbReference>
<gene>
    <name evidence="2" type="ordered locus">HCH_04715</name>
</gene>
<keyword evidence="1" id="KW-0812">Transmembrane</keyword>
<dbReference type="HOGENOM" id="CLU_1584172_0_0_6"/>
<name>Q2SD61_HAHCH</name>
<proteinExistence type="predicted"/>
<evidence type="ECO:0000256" key="1">
    <source>
        <dbReference type="SAM" id="Phobius"/>
    </source>
</evidence>
<sequence>MTHLARITQQVHKIFQGVKSAEESIMKSSSFSQCMRGLFYGVFLIPLTAWATFDNLTSSETPSDPSTWSNGMLLMVLPILLLAILLVAMAIEILIFSILENIAFRTEAQNPFYACPGVVSYAIIGVSYFSFALLYCMQGLFSLALALNPITVRLVIMLVRSRHVSRLR</sequence>
<dbReference type="AlphaFoldDB" id="Q2SD61"/>
<keyword evidence="1" id="KW-0472">Membrane</keyword>
<feature type="transmembrane region" description="Helical" evidence="1">
    <location>
        <begin position="73"/>
        <end position="99"/>
    </location>
</feature>
<dbReference type="STRING" id="349521.HCH_04715"/>
<keyword evidence="3" id="KW-1185">Reference proteome</keyword>
<dbReference type="KEGG" id="hch:HCH_04715"/>
<dbReference type="Proteomes" id="UP000000238">
    <property type="component" value="Chromosome"/>
</dbReference>
<evidence type="ECO:0000313" key="3">
    <source>
        <dbReference type="Proteomes" id="UP000000238"/>
    </source>
</evidence>
<feature type="transmembrane region" description="Helical" evidence="1">
    <location>
        <begin position="37"/>
        <end position="53"/>
    </location>
</feature>
<accession>Q2SD61</accession>